<name>A0A4Q9M4F0_9APHY</name>
<accession>A0A4Q9M4F0</accession>
<reference evidence="2" key="1">
    <citation type="submission" date="2019-01" db="EMBL/GenBank/DDBJ databases">
        <title>Draft genome sequences of three monokaryotic isolates of the white-rot basidiomycete fungus Dichomitus squalens.</title>
        <authorList>
            <consortium name="DOE Joint Genome Institute"/>
            <person name="Lopez S.C."/>
            <person name="Andreopoulos B."/>
            <person name="Pangilinan J."/>
            <person name="Lipzen A."/>
            <person name="Riley R."/>
            <person name="Ahrendt S."/>
            <person name="Ng V."/>
            <person name="Barry K."/>
            <person name="Daum C."/>
            <person name="Grigoriev I.V."/>
            <person name="Hilden K.S."/>
            <person name="Makela M.R."/>
            <person name="de Vries R.P."/>
        </authorList>
    </citation>
    <scope>NUCLEOTIDE SEQUENCE [LARGE SCALE GENOMIC DNA]</scope>
    <source>
        <strain evidence="2">OM18370.1</strain>
    </source>
</reference>
<dbReference type="Proteomes" id="UP000292957">
    <property type="component" value="Unassembled WGS sequence"/>
</dbReference>
<proteinExistence type="predicted"/>
<dbReference type="EMBL" id="ML143586">
    <property type="protein sequence ID" value="TBU21675.1"/>
    <property type="molecule type" value="Genomic_DNA"/>
</dbReference>
<organism evidence="2">
    <name type="scientific">Dichomitus squalens</name>
    <dbReference type="NCBI Taxonomy" id="114155"/>
    <lineage>
        <taxon>Eukaryota</taxon>
        <taxon>Fungi</taxon>
        <taxon>Dikarya</taxon>
        <taxon>Basidiomycota</taxon>
        <taxon>Agaricomycotina</taxon>
        <taxon>Agaricomycetes</taxon>
        <taxon>Polyporales</taxon>
        <taxon>Polyporaceae</taxon>
        <taxon>Dichomitus</taxon>
    </lineage>
</organism>
<evidence type="ECO:0000256" key="1">
    <source>
        <dbReference type="SAM" id="MobiDB-lite"/>
    </source>
</evidence>
<dbReference type="AlphaFoldDB" id="A0A4Q9M4F0"/>
<evidence type="ECO:0000313" key="2">
    <source>
        <dbReference type="EMBL" id="TBU21675.1"/>
    </source>
</evidence>
<sequence length="525" mass="58861">MGSILSRPRSPHTRKVSSERPRATVPHAALFIDEILKHIFVVSEAAHDRIYRATCARAARVCRAWYEPASSAIWETRPWHLFDLLHILLPDPPPLDASGFASEYRLQQHLRTIVQEKRDLWVQPEAWTSFLRCCARTRELYVPRLGIEAVILRMLLKLNKDETFFSSPSLTWQESPSSADILVSLVHHSLQRLLISIDSDAEMPTGHLRRLITDLSVRAPGITSMVVQSPDETRSFPVDGLLQHTNLRELTLEGGIAIPREEFWTLLSLPHLHSLQANLAVSDPYPDETCTHAVTGSCSSTTLRKFACAASCDTATTLLSLLDAPYLQSLVLHVDETRFDQRLRAHSLLLRTVAGASFASSLLSFEYYSANIHSELGPKAHESMNLDPDDIPVDPSLPDQLVSDILAPFFPATRSLYIPKLERFSFDMFWPTAVQDEDIEHLDVAFGSTARILEHTPLPPSLRAISVAYPAHLTTMRRLADRCPEAEVLTLVVEYDSLDSVSVVLLEESVDVHSRDEDESVGYAI</sequence>
<dbReference type="OrthoDB" id="2752977at2759"/>
<gene>
    <name evidence="2" type="ORF">BD311DRAFT_220291</name>
</gene>
<evidence type="ECO:0008006" key="3">
    <source>
        <dbReference type="Google" id="ProtNLM"/>
    </source>
</evidence>
<protein>
    <recommendedName>
        <fullName evidence="3">F-box domain-containing protein</fullName>
    </recommendedName>
</protein>
<feature type="region of interest" description="Disordered" evidence="1">
    <location>
        <begin position="1"/>
        <end position="21"/>
    </location>
</feature>